<feature type="region of interest" description="Disordered" evidence="4">
    <location>
        <begin position="1"/>
        <end position="22"/>
    </location>
</feature>
<dbReference type="PROSITE" id="PS01124">
    <property type="entry name" value="HTH_ARAC_FAMILY_2"/>
    <property type="match status" value="1"/>
</dbReference>
<dbReference type="PROSITE" id="PS00041">
    <property type="entry name" value="HTH_ARAC_FAMILY_1"/>
    <property type="match status" value="1"/>
</dbReference>
<dbReference type="PANTHER" id="PTHR46796:SF12">
    <property type="entry name" value="HTH-TYPE DNA-BINDING TRANSCRIPTIONAL ACTIVATOR EUTR"/>
    <property type="match status" value="1"/>
</dbReference>
<dbReference type="Gene3D" id="1.10.10.60">
    <property type="entry name" value="Homeodomain-like"/>
    <property type="match status" value="1"/>
</dbReference>
<dbReference type="InterPro" id="IPR035418">
    <property type="entry name" value="AraC-bd_2"/>
</dbReference>
<dbReference type="Pfam" id="PF12833">
    <property type="entry name" value="HTH_18"/>
    <property type="match status" value="1"/>
</dbReference>
<keyword evidence="1" id="KW-0805">Transcription regulation</keyword>
<protein>
    <recommendedName>
        <fullName evidence="5">HTH araC/xylS-type domain-containing protein</fullName>
    </recommendedName>
</protein>
<keyword evidence="7" id="KW-1185">Reference proteome</keyword>
<keyword evidence="2" id="KW-0238">DNA-binding</keyword>
<evidence type="ECO:0000256" key="2">
    <source>
        <dbReference type="ARBA" id="ARBA00023125"/>
    </source>
</evidence>
<dbReference type="InterPro" id="IPR018062">
    <property type="entry name" value="HTH_AraC-typ_CS"/>
</dbReference>
<evidence type="ECO:0000256" key="4">
    <source>
        <dbReference type="SAM" id="MobiDB-lite"/>
    </source>
</evidence>
<dbReference type="SMART" id="SM00342">
    <property type="entry name" value="HTH_ARAC"/>
    <property type="match status" value="1"/>
</dbReference>
<dbReference type="RefSeq" id="WP_344024771.1">
    <property type="nucleotide sequence ID" value="NZ_BAAAJK010000024.1"/>
</dbReference>
<organism evidence="6 7">
    <name type="scientific">Pseudonocardia kongjuensis</name>
    <dbReference type="NCBI Taxonomy" id="102227"/>
    <lineage>
        <taxon>Bacteria</taxon>
        <taxon>Bacillati</taxon>
        <taxon>Actinomycetota</taxon>
        <taxon>Actinomycetes</taxon>
        <taxon>Pseudonocardiales</taxon>
        <taxon>Pseudonocardiaceae</taxon>
        <taxon>Pseudonocardia</taxon>
    </lineage>
</organism>
<proteinExistence type="predicted"/>
<evidence type="ECO:0000313" key="7">
    <source>
        <dbReference type="Proteomes" id="UP001501414"/>
    </source>
</evidence>
<dbReference type="EMBL" id="BAAAJK010000024">
    <property type="protein sequence ID" value="GAA1393581.1"/>
    <property type="molecule type" value="Genomic_DNA"/>
</dbReference>
<dbReference type="PANTHER" id="PTHR46796">
    <property type="entry name" value="HTH-TYPE TRANSCRIPTIONAL ACTIVATOR RHAS-RELATED"/>
    <property type="match status" value="1"/>
</dbReference>
<evidence type="ECO:0000313" key="6">
    <source>
        <dbReference type="EMBL" id="GAA1393581.1"/>
    </source>
</evidence>
<comment type="caution">
    <text evidence="6">The sequence shown here is derived from an EMBL/GenBank/DDBJ whole genome shotgun (WGS) entry which is preliminary data.</text>
</comment>
<feature type="compositionally biased region" description="Basic and acidic residues" evidence="4">
    <location>
        <begin position="10"/>
        <end position="22"/>
    </location>
</feature>
<dbReference type="InterPro" id="IPR050204">
    <property type="entry name" value="AraC_XylS_family_regulators"/>
</dbReference>
<gene>
    <name evidence="6" type="ORF">GCM10009613_40270</name>
</gene>
<accession>A0ABP4IRW1</accession>
<evidence type="ECO:0000256" key="3">
    <source>
        <dbReference type="ARBA" id="ARBA00023163"/>
    </source>
</evidence>
<sequence length="334" mass="36066">MRDSAGTGRSEPHSGPDTRLDTTDIEYARAVVGEAYCPHTISVRGAPARFHAVQSSLSDGPVALDELRYGTECDVVPIRPLSQVYCIMQPASGAITVSAGPACELLVPGRSVVLDAEIEFRMRWHDDVTITNLRFDRTTFDTAVADVVGQEVAQARRFLLACPRSERDARLWRSGLRLAEASLRDPGLSAAGPLWRAELHRHLAELLVATHPSAGPAGTGSAEPAPPSSVARVIDHLNEHAGEPFSARALARAAGTSVRSMQEAVRRELQTSPLQALIRVRLAKARAELAAAEPGAITVADVATRWGFGNLGRFARRYAEEFGELPSETLRGRR</sequence>
<keyword evidence="3" id="KW-0804">Transcription</keyword>
<dbReference type="InterPro" id="IPR018060">
    <property type="entry name" value="HTH_AraC"/>
</dbReference>
<evidence type="ECO:0000259" key="5">
    <source>
        <dbReference type="PROSITE" id="PS01124"/>
    </source>
</evidence>
<feature type="domain" description="HTH araC/xylS-type" evidence="5">
    <location>
        <begin position="231"/>
        <end position="332"/>
    </location>
</feature>
<dbReference type="Proteomes" id="UP001501414">
    <property type="component" value="Unassembled WGS sequence"/>
</dbReference>
<dbReference type="Pfam" id="PF14525">
    <property type="entry name" value="AraC_binding_2"/>
    <property type="match status" value="1"/>
</dbReference>
<evidence type="ECO:0000256" key="1">
    <source>
        <dbReference type="ARBA" id="ARBA00023015"/>
    </source>
</evidence>
<reference evidence="7" key="1">
    <citation type="journal article" date="2019" name="Int. J. Syst. Evol. Microbiol.">
        <title>The Global Catalogue of Microorganisms (GCM) 10K type strain sequencing project: providing services to taxonomists for standard genome sequencing and annotation.</title>
        <authorList>
            <consortium name="The Broad Institute Genomics Platform"/>
            <consortium name="The Broad Institute Genome Sequencing Center for Infectious Disease"/>
            <person name="Wu L."/>
            <person name="Ma J."/>
        </authorList>
    </citation>
    <scope>NUCLEOTIDE SEQUENCE [LARGE SCALE GENOMIC DNA]</scope>
    <source>
        <strain evidence="7">JCM 11896</strain>
    </source>
</reference>
<name>A0ABP4IRW1_9PSEU</name>